<evidence type="ECO:0000313" key="2">
    <source>
        <dbReference type="EMBL" id="EAR83576.2"/>
    </source>
</evidence>
<dbReference type="AlphaFoldDB" id="Q22E38"/>
<protein>
    <submittedName>
        <fullName evidence="2">Transmembrane protein, putative</fullName>
    </submittedName>
</protein>
<feature type="transmembrane region" description="Helical" evidence="1">
    <location>
        <begin position="649"/>
        <end position="670"/>
    </location>
</feature>
<name>Q22E38_TETTS</name>
<dbReference type="InParanoid" id="Q22E38"/>
<keyword evidence="1" id="KW-1133">Transmembrane helix</keyword>
<dbReference type="EMBL" id="GG662758">
    <property type="protein sequence ID" value="EAR83576.2"/>
    <property type="molecule type" value="Genomic_DNA"/>
</dbReference>
<dbReference type="KEGG" id="tet:TTHERM_00895920"/>
<keyword evidence="1" id="KW-0472">Membrane</keyword>
<proteinExistence type="predicted"/>
<dbReference type="RefSeq" id="XP_001031239.2">
    <property type="nucleotide sequence ID" value="XM_001031239.2"/>
</dbReference>
<dbReference type="HOGENOM" id="CLU_269436_0_0_1"/>
<reference evidence="3" key="1">
    <citation type="journal article" date="2006" name="PLoS Biol.">
        <title>Macronuclear genome sequence of the ciliate Tetrahymena thermophila, a model eukaryote.</title>
        <authorList>
            <person name="Eisen J.A."/>
            <person name="Coyne R.S."/>
            <person name="Wu M."/>
            <person name="Wu D."/>
            <person name="Thiagarajan M."/>
            <person name="Wortman J.R."/>
            <person name="Badger J.H."/>
            <person name="Ren Q."/>
            <person name="Amedeo P."/>
            <person name="Jones K.M."/>
            <person name="Tallon L.J."/>
            <person name="Delcher A.L."/>
            <person name="Salzberg S.L."/>
            <person name="Silva J.C."/>
            <person name="Haas B.J."/>
            <person name="Majoros W.H."/>
            <person name="Farzad M."/>
            <person name="Carlton J.M."/>
            <person name="Smith R.K. Jr."/>
            <person name="Garg J."/>
            <person name="Pearlman R.E."/>
            <person name="Karrer K.M."/>
            <person name="Sun L."/>
            <person name="Manning G."/>
            <person name="Elde N.C."/>
            <person name="Turkewitz A.P."/>
            <person name="Asai D.J."/>
            <person name="Wilkes D.E."/>
            <person name="Wang Y."/>
            <person name="Cai H."/>
            <person name="Collins K."/>
            <person name="Stewart B.A."/>
            <person name="Lee S.R."/>
            <person name="Wilamowska K."/>
            <person name="Weinberg Z."/>
            <person name="Ruzzo W.L."/>
            <person name="Wloga D."/>
            <person name="Gaertig J."/>
            <person name="Frankel J."/>
            <person name="Tsao C.-C."/>
            <person name="Gorovsky M.A."/>
            <person name="Keeling P.J."/>
            <person name="Waller R.F."/>
            <person name="Patron N.J."/>
            <person name="Cherry J.M."/>
            <person name="Stover N.A."/>
            <person name="Krieger C.J."/>
            <person name="del Toro C."/>
            <person name="Ryder H.F."/>
            <person name="Williamson S.C."/>
            <person name="Barbeau R.A."/>
            <person name="Hamilton E.P."/>
            <person name="Orias E."/>
        </authorList>
    </citation>
    <scope>NUCLEOTIDE SEQUENCE [LARGE SCALE GENOMIC DNA]</scope>
    <source>
        <strain evidence="3">SB210</strain>
    </source>
</reference>
<evidence type="ECO:0000256" key="1">
    <source>
        <dbReference type="SAM" id="Phobius"/>
    </source>
</evidence>
<accession>Q22E38</accession>
<organism evidence="2 3">
    <name type="scientific">Tetrahymena thermophila (strain SB210)</name>
    <dbReference type="NCBI Taxonomy" id="312017"/>
    <lineage>
        <taxon>Eukaryota</taxon>
        <taxon>Sar</taxon>
        <taxon>Alveolata</taxon>
        <taxon>Ciliophora</taxon>
        <taxon>Intramacronucleata</taxon>
        <taxon>Oligohymenophorea</taxon>
        <taxon>Hymenostomatida</taxon>
        <taxon>Tetrahymenina</taxon>
        <taxon>Tetrahymenidae</taxon>
        <taxon>Tetrahymena</taxon>
    </lineage>
</organism>
<dbReference type="SUPFAM" id="SSF101908">
    <property type="entry name" value="Putative isomerase YbhE"/>
    <property type="match status" value="1"/>
</dbReference>
<keyword evidence="3" id="KW-1185">Reference proteome</keyword>
<keyword evidence="1 2" id="KW-0812">Transmembrane</keyword>
<dbReference type="GeneID" id="7835608"/>
<sequence length="1188" mass="138354">MVRSKDGTIIAIAYGNGFLLFDSSNFQSLNLIKQVNLFNNQVDNLDITNDNKWIICTQINTGQYGFVNISDKSNISLKILYRTISVQGVVTFQNGDYAYLYSGSKGLIILDTLKLPQIAIVGTLQTSGWTNYINILQNENFLIISQTNSEMVLLIDIQDKANPQILSKVQLNSDVGYSSCLSQDQSSLFILSQKGLRALPIQSKILFNQIQYIYDSISQSYQQINSKQNFKVGFSYSIFLTPLYPIQGQQITDIFYYQNFQYEPLPDWITFSYTENTIYIKATKEGLGQSEKIPLSNQNIILLQVQSPLSQDSFIYSKDTDGIALNQDQSSLIFQQMREKFYITNQNLTNPQFFQQFDQISLSLQGFSNDQLLLLTQLTLRRLLQSIQIVPIQFAIESSLKLDFTNPQQLIDTSQTNLTCQFQVIDDSYGVFINKSYDGVLSFLSLDSRQLVLQGVPLRINQILSEKSLLFLNFTEINQIKFNLTISDYVNFDVFQNISLYNSNFNSFTLYKPVQLKLKLQDQLEKTHPNGVLYINSQVGFQFDNLTFESADLSSISYIILIKSNNQEQLQNLNFQNQILLENIKNQSALGYQLIPLDFWMDVDVIQLRFTGYSSQQLYFNNYQFKIIAFDGYSFAEDEFQIHLTGIPASFIVLIILYALGPLIILAIIFKLRKSLQNLYILKKWGRKYQEQVNANSYYLKKIVFVGDNLKQAQKLMDAMIEFILSNDSKFKNYCKQNILDTKLKVNTKKKYNTQLQNELEIKFSNNDAANKRKQISKSYYNNIVPKNFASQELKDQKELANIFKQTSSNVQQLKNQQEQGINKFLEYKSSKTIKRNKSLKKLILLFIDQETKDLSIQKIAYFLKYFDIKYHFEGKTYEPEYYNYQIILAIKHYFTLRNQQNFIKTKEKTIKPYPEIFFDIDMIQSDLKIIFEDIQEIFQNKKKCSIHLRSSEIDIIECFKHDLSVQFYNLRYYFQKTSYQLLLSKGINLMPNWIKLEIKSQNCLVIHGIPTFYELGQLQIRIYDKRKIIVCQFSLQILLRGQKNVQSAKNVGSQNLQNGLTFINKFSSVILSNQNINNQQQNPQQYQQEQQQQEKLSPLNLKGEQDQNIEQQNISFKSKIKRQSSIARSSFISIKLNQINEIDDKLTERNAFKNRQDTQELDLADECAIHLNFSQHKKFKRKETIQD</sequence>
<dbReference type="Proteomes" id="UP000009168">
    <property type="component" value="Unassembled WGS sequence"/>
</dbReference>
<gene>
    <name evidence="2" type="ORF">TTHERM_00895920</name>
</gene>
<evidence type="ECO:0000313" key="3">
    <source>
        <dbReference type="Proteomes" id="UP000009168"/>
    </source>
</evidence>